<comment type="caution">
    <text evidence="2">The sequence shown here is derived from an EMBL/GenBank/DDBJ whole genome shotgun (WGS) entry which is preliminary data.</text>
</comment>
<dbReference type="EMBL" id="DVIQ01000058">
    <property type="protein sequence ID" value="HIS31845.1"/>
    <property type="molecule type" value="Genomic_DNA"/>
</dbReference>
<proteinExistence type="predicted"/>
<accession>A0A9D1ETT3</accession>
<keyword evidence="1" id="KW-0732">Signal</keyword>
<evidence type="ECO:0000313" key="3">
    <source>
        <dbReference type="Proteomes" id="UP000823935"/>
    </source>
</evidence>
<sequence length="162" mass="17090">MKRKILVGMMSALMIAGMAVPAAASQQEKSVTVTTNIASSFTLSIPSATSINPGNIKTKMSGVLQVTGNVDADEQVTVSVTTTPLHNTSGGEIDYVITAGNDTEAFTGDTWNETELRANTPKEISLYVNIAKNDWLQARAGAYTGTVTFTAQLTNVSSEPET</sequence>
<name>A0A9D1ETT3_9FIRM</name>
<reference evidence="2" key="1">
    <citation type="submission" date="2020-10" db="EMBL/GenBank/DDBJ databases">
        <authorList>
            <person name="Gilroy R."/>
        </authorList>
    </citation>
    <scope>NUCLEOTIDE SEQUENCE</scope>
    <source>
        <strain evidence="2">CHK190-19873</strain>
    </source>
</reference>
<organism evidence="2 3">
    <name type="scientific">Candidatus Limivivens intestinipullorum</name>
    <dbReference type="NCBI Taxonomy" id="2840858"/>
    <lineage>
        <taxon>Bacteria</taxon>
        <taxon>Bacillati</taxon>
        <taxon>Bacillota</taxon>
        <taxon>Clostridia</taxon>
        <taxon>Lachnospirales</taxon>
        <taxon>Lachnospiraceae</taxon>
        <taxon>Lachnospiraceae incertae sedis</taxon>
        <taxon>Candidatus Limivivens</taxon>
    </lineage>
</organism>
<feature type="signal peptide" evidence="1">
    <location>
        <begin position="1"/>
        <end position="24"/>
    </location>
</feature>
<protein>
    <submittedName>
        <fullName evidence="2">Uncharacterized protein</fullName>
    </submittedName>
</protein>
<reference evidence="2" key="2">
    <citation type="journal article" date="2021" name="PeerJ">
        <title>Extensive microbial diversity within the chicken gut microbiome revealed by metagenomics and culture.</title>
        <authorList>
            <person name="Gilroy R."/>
            <person name="Ravi A."/>
            <person name="Getino M."/>
            <person name="Pursley I."/>
            <person name="Horton D.L."/>
            <person name="Alikhan N.F."/>
            <person name="Baker D."/>
            <person name="Gharbi K."/>
            <person name="Hall N."/>
            <person name="Watson M."/>
            <person name="Adriaenssens E.M."/>
            <person name="Foster-Nyarko E."/>
            <person name="Jarju S."/>
            <person name="Secka A."/>
            <person name="Antonio M."/>
            <person name="Oren A."/>
            <person name="Chaudhuri R.R."/>
            <person name="La Ragione R."/>
            <person name="Hildebrand F."/>
            <person name="Pallen M.J."/>
        </authorList>
    </citation>
    <scope>NUCLEOTIDE SEQUENCE</scope>
    <source>
        <strain evidence="2">CHK190-19873</strain>
    </source>
</reference>
<feature type="chain" id="PRO_5039284204" evidence="1">
    <location>
        <begin position="25"/>
        <end position="162"/>
    </location>
</feature>
<dbReference type="Proteomes" id="UP000823935">
    <property type="component" value="Unassembled WGS sequence"/>
</dbReference>
<gene>
    <name evidence="2" type="ORF">IAB44_09920</name>
</gene>
<dbReference type="AlphaFoldDB" id="A0A9D1ETT3"/>
<evidence type="ECO:0000256" key="1">
    <source>
        <dbReference type="SAM" id="SignalP"/>
    </source>
</evidence>
<evidence type="ECO:0000313" key="2">
    <source>
        <dbReference type="EMBL" id="HIS31845.1"/>
    </source>
</evidence>